<dbReference type="InterPro" id="IPR011989">
    <property type="entry name" value="ARM-like"/>
</dbReference>
<organism evidence="7">
    <name type="scientific">Spirodela intermedia</name>
    <name type="common">Intermediate duckweed</name>
    <dbReference type="NCBI Taxonomy" id="51605"/>
    <lineage>
        <taxon>Eukaryota</taxon>
        <taxon>Viridiplantae</taxon>
        <taxon>Streptophyta</taxon>
        <taxon>Embryophyta</taxon>
        <taxon>Tracheophyta</taxon>
        <taxon>Spermatophyta</taxon>
        <taxon>Magnoliopsida</taxon>
        <taxon>Liliopsida</taxon>
        <taxon>Araceae</taxon>
        <taxon>Lemnoideae</taxon>
        <taxon>Spirodela</taxon>
    </lineage>
</organism>
<evidence type="ECO:0000256" key="2">
    <source>
        <dbReference type="ARBA" id="ARBA00004906"/>
    </source>
</evidence>
<evidence type="ECO:0000256" key="4">
    <source>
        <dbReference type="ARBA" id="ARBA00022786"/>
    </source>
</evidence>
<dbReference type="GO" id="GO:0016567">
    <property type="term" value="P:protein ubiquitination"/>
    <property type="evidence" value="ECO:0007669"/>
    <property type="project" value="UniProtKB-UniRule"/>
</dbReference>
<dbReference type="PANTHER" id="PTHR22849:SF142">
    <property type="entry name" value="U-BOX DOMAIN-CONTAINING PROTEIN 31"/>
    <property type="match status" value="1"/>
</dbReference>
<dbReference type="Proteomes" id="UP000663760">
    <property type="component" value="Chromosome 3"/>
</dbReference>
<dbReference type="InterPro" id="IPR016024">
    <property type="entry name" value="ARM-type_fold"/>
</dbReference>
<dbReference type="Pfam" id="PF04564">
    <property type="entry name" value="U-box"/>
    <property type="match status" value="1"/>
</dbReference>
<dbReference type="UniPathway" id="UPA00143"/>
<dbReference type="EMBL" id="LR746266">
    <property type="protein sequence ID" value="CAA7393801.1"/>
    <property type="molecule type" value="Genomic_DNA"/>
</dbReference>
<evidence type="ECO:0000313" key="8">
    <source>
        <dbReference type="EMBL" id="CAA7393801.1"/>
    </source>
</evidence>
<dbReference type="Gene3D" id="3.30.40.10">
    <property type="entry name" value="Zinc/RING finger domain, C3HC4 (zinc finger)"/>
    <property type="match status" value="1"/>
</dbReference>
<comment type="catalytic activity">
    <reaction evidence="1 5">
        <text>S-ubiquitinyl-[E2 ubiquitin-conjugating enzyme]-L-cysteine + [acceptor protein]-L-lysine = [E2 ubiquitin-conjugating enzyme]-L-cysteine + N(6)-ubiquitinyl-[acceptor protein]-L-lysine.</text>
        <dbReference type="EC" id="2.3.2.27"/>
    </reaction>
</comment>
<evidence type="ECO:0000313" key="7">
    <source>
        <dbReference type="EMBL" id="CAA2618002.1"/>
    </source>
</evidence>
<dbReference type="OrthoDB" id="10064100at2759"/>
<dbReference type="InterPro" id="IPR045185">
    <property type="entry name" value="PUB22/23/24-like"/>
</dbReference>
<dbReference type="AlphaFoldDB" id="A0A7I8III7"/>
<dbReference type="PROSITE" id="PS51698">
    <property type="entry name" value="U_BOX"/>
    <property type="match status" value="1"/>
</dbReference>
<comment type="pathway">
    <text evidence="2 5">Protein modification; protein ubiquitination.</text>
</comment>
<sequence>MPQFQRHHAPWRVEGGTQVIDLETAVKNGILGGGVASGTVGTAEKLDLKKMIEELDSADDDVPPVFICPISLQPMVDPVTLCTGQTYERCNILRWFSMGSLTCPTTMQELWDDAVTPNRTLHQLIYAWFRQRYLLSKKRSEDVHGRITELLEGLRKAKGQAARVQSLRELRRLATAHTAAGKAVVDAVDAGGACSIASLLGPFTSHAVGSEAIAILVNLPLGSDSKRTLMQPAKISLVVDMLNEGSIETKINCTKYIEALMVEEDFRPEVVSSFSLLVGLLRLVKNRRDSNGTAAGLGLLRAICSSHRHVLSSVVSVGVVPQLVEQLPSLNPSCMESALQILELLSAIPEGCVALRDCPQTIPNAVRLLMRVSEACTQCALSILLAVCKNSPGECAPRAVEAGLAAKLLLVIQSGCAPTLKQQSAELLKLCSVNYTTGDFISKCKLTTTIQ</sequence>
<dbReference type="InterPro" id="IPR003613">
    <property type="entry name" value="Ubox_domain"/>
</dbReference>
<dbReference type="Gene3D" id="1.25.10.10">
    <property type="entry name" value="Leucine-rich Repeat Variant"/>
    <property type="match status" value="1"/>
</dbReference>
<dbReference type="EMBL" id="LR743590">
    <property type="protein sequence ID" value="CAA2618002.1"/>
    <property type="molecule type" value="Genomic_DNA"/>
</dbReference>
<gene>
    <name evidence="7" type="ORF">SI7747_03004163</name>
    <name evidence="8" type="ORF">SI8410_03004507</name>
</gene>
<dbReference type="Pfam" id="PF25598">
    <property type="entry name" value="ARM_PUB"/>
    <property type="match status" value="1"/>
</dbReference>
<feature type="domain" description="U-box" evidence="6">
    <location>
        <begin position="61"/>
        <end position="135"/>
    </location>
</feature>
<dbReference type="InterPro" id="IPR013083">
    <property type="entry name" value="Znf_RING/FYVE/PHD"/>
</dbReference>
<dbReference type="SMART" id="SM00504">
    <property type="entry name" value="Ubox"/>
    <property type="match status" value="1"/>
</dbReference>
<reference evidence="7" key="1">
    <citation type="submission" date="2019-12" db="EMBL/GenBank/DDBJ databases">
        <authorList>
            <person name="Scholz U."/>
            <person name="Mascher M."/>
            <person name="Fiebig A."/>
        </authorList>
    </citation>
    <scope>NUCLEOTIDE SEQUENCE</scope>
</reference>
<evidence type="ECO:0000256" key="5">
    <source>
        <dbReference type="RuleBase" id="RU369093"/>
    </source>
</evidence>
<dbReference type="InterPro" id="IPR045210">
    <property type="entry name" value="RING-Ubox_PUB"/>
</dbReference>
<dbReference type="SUPFAM" id="SSF57850">
    <property type="entry name" value="RING/U-box"/>
    <property type="match status" value="1"/>
</dbReference>
<keyword evidence="3 5" id="KW-0808">Transferase</keyword>
<keyword evidence="4 5" id="KW-0833">Ubl conjugation pathway</keyword>
<evidence type="ECO:0000259" key="6">
    <source>
        <dbReference type="PROSITE" id="PS51698"/>
    </source>
</evidence>
<comment type="function">
    <text evidence="5">Functions as an E3 ubiquitin ligase.</text>
</comment>
<accession>A0A7I8III7</accession>
<name>A0A7I8III7_SPIIN</name>
<dbReference type="SUPFAM" id="SSF48371">
    <property type="entry name" value="ARM repeat"/>
    <property type="match status" value="1"/>
</dbReference>
<evidence type="ECO:0000256" key="1">
    <source>
        <dbReference type="ARBA" id="ARBA00000900"/>
    </source>
</evidence>
<proteinExistence type="predicted"/>
<dbReference type="PANTHER" id="PTHR22849">
    <property type="entry name" value="WDSAM1 PROTEIN"/>
    <property type="match status" value="1"/>
</dbReference>
<dbReference type="CDD" id="cd16664">
    <property type="entry name" value="RING-Ubox_PUB"/>
    <property type="match status" value="1"/>
</dbReference>
<dbReference type="InterPro" id="IPR058678">
    <property type="entry name" value="ARM_PUB"/>
</dbReference>
<evidence type="ECO:0000313" key="9">
    <source>
        <dbReference type="Proteomes" id="UP000663760"/>
    </source>
</evidence>
<keyword evidence="9" id="KW-1185">Reference proteome</keyword>
<evidence type="ECO:0000256" key="3">
    <source>
        <dbReference type="ARBA" id="ARBA00022679"/>
    </source>
</evidence>
<dbReference type="EC" id="2.3.2.27" evidence="5"/>
<dbReference type="GO" id="GO:0061630">
    <property type="term" value="F:ubiquitin protein ligase activity"/>
    <property type="evidence" value="ECO:0007669"/>
    <property type="project" value="UniProtKB-UniRule"/>
</dbReference>
<protein>
    <recommendedName>
        <fullName evidence="5 6">U-box domain-containing protein</fullName>
        <ecNumber evidence="5">2.3.2.27</ecNumber>
    </recommendedName>
    <alternativeName>
        <fullName evidence="5">RING-type E3 ubiquitin transferase PUB</fullName>
    </alternativeName>
</protein>